<comment type="catalytic activity">
    <reaction evidence="1">
        <text>Thiol-dependent hydrolysis of ester, thioester, amide, peptide and isopeptide bonds formed by the C-terminal Gly of ubiquitin (a 76-residue protein attached to proteins as an intracellular targeting signal).</text>
        <dbReference type="EC" id="3.4.19.12"/>
    </reaction>
</comment>
<evidence type="ECO:0000313" key="9">
    <source>
        <dbReference type="EMBL" id="QHT35439.1"/>
    </source>
</evidence>
<comment type="similarity">
    <text evidence="2">Belongs to the peptidase C19 family.</text>
</comment>
<reference evidence="9" key="1">
    <citation type="journal article" date="2020" name="Nature">
        <title>Giant virus diversity and host interactions through global metagenomics.</title>
        <authorList>
            <person name="Schulz F."/>
            <person name="Roux S."/>
            <person name="Paez-Espino D."/>
            <person name="Jungbluth S."/>
            <person name="Walsh D.A."/>
            <person name="Denef V.J."/>
            <person name="McMahon K.D."/>
            <person name="Konstantinidis K.T."/>
            <person name="Eloe-Fadrosh E.A."/>
            <person name="Kyrpides N.C."/>
            <person name="Woyke T."/>
        </authorList>
    </citation>
    <scope>NUCLEOTIDE SEQUENCE</scope>
    <source>
        <strain evidence="9">GVMAG-M-3300009180-45</strain>
    </source>
</reference>
<dbReference type="Pfam" id="PF00443">
    <property type="entry name" value="UCH"/>
    <property type="match status" value="1"/>
</dbReference>
<dbReference type="GO" id="GO:0005634">
    <property type="term" value="C:nucleus"/>
    <property type="evidence" value="ECO:0007669"/>
    <property type="project" value="TreeGrafter"/>
</dbReference>
<dbReference type="InterPro" id="IPR028889">
    <property type="entry name" value="USP"/>
</dbReference>
<accession>A0A6C0F4E6</accession>
<dbReference type="GO" id="GO:0016579">
    <property type="term" value="P:protein deubiquitination"/>
    <property type="evidence" value="ECO:0007669"/>
    <property type="project" value="InterPro"/>
</dbReference>
<dbReference type="Gene3D" id="3.90.70.10">
    <property type="entry name" value="Cysteine proteinases"/>
    <property type="match status" value="1"/>
</dbReference>
<evidence type="ECO:0000256" key="7">
    <source>
        <dbReference type="ARBA" id="ARBA00022807"/>
    </source>
</evidence>
<dbReference type="GO" id="GO:0006508">
    <property type="term" value="P:proteolysis"/>
    <property type="evidence" value="ECO:0007669"/>
    <property type="project" value="UniProtKB-KW"/>
</dbReference>
<protein>
    <recommendedName>
        <fullName evidence="3">ubiquitinyl hydrolase 1</fullName>
        <ecNumber evidence="3">3.4.19.12</ecNumber>
    </recommendedName>
</protein>
<name>A0A6C0F4E6_9ZZZZ</name>
<dbReference type="PANTHER" id="PTHR24006">
    <property type="entry name" value="UBIQUITIN CARBOXYL-TERMINAL HYDROLASE"/>
    <property type="match status" value="1"/>
</dbReference>
<dbReference type="InterPro" id="IPR038765">
    <property type="entry name" value="Papain-like_cys_pep_sf"/>
</dbReference>
<dbReference type="PROSITE" id="PS50235">
    <property type="entry name" value="USP_3"/>
    <property type="match status" value="1"/>
</dbReference>
<organism evidence="9">
    <name type="scientific">viral metagenome</name>
    <dbReference type="NCBI Taxonomy" id="1070528"/>
    <lineage>
        <taxon>unclassified sequences</taxon>
        <taxon>metagenomes</taxon>
        <taxon>organismal metagenomes</taxon>
    </lineage>
</organism>
<evidence type="ECO:0000256" key="1">
    <source>
        <dbReference type="ARBA" id="ARBA00000707"/>
    </source>
</evidence>
<dbReference type="InterPro" id="IPR050164">
    <property type="entry name" value="Peptidase_C19"/>
</dbReference>
<sequence length="255" mass="28730">MKSFGLRNQRGSCWVNAALQAVFRIPDLQQRFQDGKHDTTNPVEVCLHTIWSSSGAMGLKDFYACVNTTLMPAGEGIGDSHELLEFLCDKVPMLDKLFRFSVENRLKCDNCPYTDGKRETMIEFPIVPSQPKESVASAIVSAAQPHAIPDWSCEKCKGKGCTKQFLLAGFPKILTFHVTSLRSTVTYSSILSLNKVEYALFAVVCYDGGHWWTYGRDMPPGKSWVTYNDAHVHSHGPQQFPMADTMRLLMYYRLT</sequence>
<evidence type="ECO:0000256" key="2">
    <source>
        <dbReference type="ARBA" id="ARBA00009085"/>
    </source>
</evidence>
<keyword evidence="7" id="KW-0788">Thiol protease</keyword>
<evidence type="ECO:0000256" key="6">
    <source>
        <dbReference type="ARBA" id="ARBA00022801"/>
    </source>
</evidence>
<dbReference type="SUPFAM" id="SSF54001">
    <property type="entry name" value="Cysteine proteinases"/>
    <property type="match status" value="1"/>
</dbReference>
<evidence type="ECO:0000256" key="5">
    <source>
        <dbReference type="ARBA" id="ARBA00022786"/>
    </source>
</evidence>
<dbReference type="AlphaFoldDB" id="A0A6C0F4E6"/>
<feature type="domain" description="USP" evidence="8">
    <location>
        <begin position="4"/>
        <end position="254"/>
    </location>
</feature>
<dbReference type="GO" id="GO:0005829">
    <property type="term" value="C:cytosol"/>
    <property type="evidence" value="ECO:0007669"/>
    <property type="project" value="TreeGrafter"/>
</dbReference>
<dbReference type="EMBL" id="MN739021">
    <property type="protein sequence ID" value="QHT35439.1"/>
    <property type="molecule type" value="Genomic_DNA"/>
</dbReference>
<evidence type="ECO:0000259" key="8">
    <source>
        <dbReference type="PROSITE" id="PS50235"/>
    </source>
</evidence>
<dbReference type="GO" id="GO:0004843">
    <property type="term" value="F:cysteine-type deubiquitinase activity"/>
    <property type="evidence" value="ECO:0007669"/>
    <property type="project" value="UniProtKB-EC"/>
</dbReference>
<keyword evidence="4" id="KW-0645">Protease</keyword>
<dbReference type="EC" id="3.4.19.12" evidence="3"/>
<keyword evidence="6" id="KW-0378">Hydrolase</keyword>
<dbReference type="PANTHER" id="PTHR24006:SF888">
    <property type="entry name" value="UBIQUITIN CARBOXYL-TERMINAL HYDROLASE 30"/>
    <property type="match status" value="1"/>
</dbReference>
<keyword evidence="5" id="KW-0833">Ubl conjugation pathway</keyword>
<evidence type="ECO:0000256" key="3">
    <source>
        <dbReference type="ARBA" id="ARBA00012759"/>
    </source>
</evidence>
<proteinExistence type="inferred from homology"/>
<dbReference type="CDD" id="cd02257">
    <property type="entry name" value="Peptidase_C19"/>
    <property type="match status" value="1"/>
</dbReference>
<evidence type="ECO:0000256" key="4">
    <source>
        <dbReference type="ARBA" id="ARBA00022670"/>
    </source>
</evidence>
<dbReference type="InterPro" id="IPR001394">
    <property type="entry name" value="Peptidase_C19_UCH"/>
</dbReference>